<dbReference type="STRING" id="313628.LNTAR_17103"/>
<feature type="transmembrane region" description="Helical" evidence="1">
    <location>
        <begin position="744"/>
        <end position="774"/>
    </location>
</feature>
<feature type="transmembrane region" description="Helical" evidence="1">
    <location>
        <begin position="509"/>
        <end position="528"/>
    </location>
</feature>
<dbReference type="AlphaFoldDB" id="A6DFA9"/>
<keyword evidence="1" id="KW-0472">Membrane</keyword>
<comment type="caution">
    <text evidence="2">The sequence shown here is derived from an EMBL/GenBank/DDBJ whole genome shotgun (WGS) entry which is preliminary data.</text>
</comment>
<evidence type="ECO:0000313" key="3">
    <source>
        <dbReference type="Proteomes" id="UP000004947"/>
    </source>
</evidence>
<feature type="transmembrane region" description="Helical" evidence="1">
    <location>
        <begin position="672"/>
        <end position="695"/>
    </location>
</feature>
<keyword evidence="1" id="KW-0812">Transmembrane</keyword>
<keyword evidence="1" id="KW-1133">Transmembrane helix</keyword>
<proteinExistence type="predicted"/>
<organism evidence="2 3">
    <name type="scientific">Lentisphaera araneosa HTCC2155</name>
    <dbReference type="NCBI Taxonomy" id="313628"/>
    <lineage>
        <taxon>Bacteria</taxon>
        <taxon>Pseudomonadati</taxon>
        <taxon>Lentisphaerota</taxon>
        <taxon>Lentisphaeria</taxon>
        <taxon>Lentisphaerales</taxon>
        <taxon>Lentisphaeraceae</taxon>
        <taxon>Lentisphaera</taxon>
    </lineage>
</organism>
<feature type="transmembrane region" description="Helical" evidence="1">
    <location>
        <begin position="549"/>
        <end position="566"/>
    </location>
</feature>
<protein>
    <submittedName>
        <fullName evidence="2">Uncharacterized protein</fullName>
    </submittedName>
</protein>
<dbReference type="EMBL" id="ABCK01000001">
    <property type="protein sequence ID" value="EDM29489.1"/>
    <property type="molecule type" value="Genomic_DNA"/>
</dbReference>
<feature type="transmembrane region" description="Helical" evidence="1">
    <location>
        <begin position="482"/>
        <end position="503"/>
    </location>
</feature>
<evidence type="ECO:0000313" key="2">
    <source>
        <dbReference type="EMBL" id="EDM29489.1"/>
    </source>
</evidence>
<sequence>MGEQKSDKEVLDSLVYLLTTGKVSKEKLIPAFKSLSEEVLDLEDVLATLKETPGSAFQEICQQLEDNRLEDAKKFYELNQISSVDKAYFAKQFKGLPLEIAKNNQEHGIYSELDDACVLLKDYFSLLKKQHEVPILFAHVENKSLNRINFFTENKHFLSALNIENLVAYSWHQASDDLRVELRQLKQESQESYVKSFDDALSALNAKEDTFTCSSPKVFLDALTVYLGEGGELFDGLLDIIFQWPSSDVLSVLKVLWQKAEDKSKFSLLLTMKFGDLASYRLKDWAVLSDKFEGEYLSFVERVNYLSKKHPIRLLYMWCMDHGEADDKLLDLLKESCLEEAEKNNFQELIERYRAELLIPQKEQNSLLGIEGEVSIEEEQSIESEAAGKIAEVAKSNEAGQPAEKVSKDKIILKDYLAQRDEKAGIAQPSNEEREKLSHEKAQVTSKREVFEKDPLKAAPKEVEKKSSVWQEHMKPFINENWFMIAGLMLFIAGSLILSYFTWDKHWLFRYSLMPSLLASFTIGLAYLGKWIESKGKEFTSSATILRGAAIQLLPINFMAVALMSADTAVSYKHFLIPVMAALYLSLTWLGLKRWCMAVSPQLNPLLPRTLLVINSLVMLAPITQIIGLESKHTLLMILGTGFYLGFALLSYSFHSFSLRVQQMKSQVDRRVIWFFTLMIAASFVQVFLWVHSHLRSISEFYTYPEIYTYAPLLVVAGGLILMLERRSGELITRLKSEQEDESFVGYALIVVALVMSFPNSTSRIICLFIASYVWFLQSLHRQRHVHYYITISLLSIAFFSIGGLEGFNQVYLPSLGVLTSYS</sequence>
<feature type="transmembrane region" description="Helical" evidence="1">
    <location>
        <begin position="786"/>
        <end position="805"/>
    </location>
</feature>
<evidence type="ECO:0000256" key="1">
    <source>
        <dbReference type="SAM" id="Phobius"/>
    </source>
</evidence>
<name>A6DFA9_9BACT</name>
<gene>
    <name evidence="2" type="ORF">LNTAR_17103</name>
</gene>
<feature type="transmembrane region" description="Helical" evidence="1">
    <location>
        <begin position="572"/>
        <end position="590"/>
    </location>
</feature>
<feature type="transmembrane region" description="Helical" evidence="1">
    <location>
        <begin position="707"/>
        <end position="724"/>
    </location>
</feature>
<feature type="transmembrane region" description="Helical" evidence="1">
    <location>
        <begin position="635"/>
        <end position="652"/>
    </location>
</feature>
<keyword evidence="3" id="KW-1185">Reference proteome</keyword>
<reference evidence="2 3" key="1">
    <citation type="journal article" date="2010" name="J. Bacteriol.">
        <title>Genome sequence of Lentisphaera araneosa HTCC2155T, the type species of the order Lentisphaerales in the phylum Lentisphaerae.</title>
        <authorList>
            <person name="Thrash J.C."/>
            <person name="Cho J.C."/>
            <person name="Vergin K.L."/>
            <person name="Morris R.M."/>
            <person name="Giovannoni S.J."/>
        </authorList>
    </citation>
    <scope>NUCLEOTIDE SEQUENCE [LARGE SCALE GENOMIC DNA]</scope>
    <source>
        <strain evidence="2 3">HTCC2155</strain>
    </source>
</reference>
<dbReference type="Proteomes" id="UP000004947">
    <property type="component" value="Unassembled WGS sequence"/>
</dbReference>
<accession>A6DFA9</accession>
<feature type="transmembrane region" description="Helical" evidence="1">
    <location>
        <begin position="611"/>
        <end position="629"/>
    </location>
</feature>
<dbReference type="RefSeq" id="WP_007276611.1">
    <property type="nucleotide sequence ID" value="NZ_ABCK01000001.1"/>
</dbReference>